<keyword evidence="1" id="KW-0732">Signal</keyword>
<evidence type="ECO:0000313" key="4">
    <source>
        <dbReference type="Proteomes" id="UP000831422"/>
    </source>
</evidence>
<dbReference type="PANTHER" id="PTHR46361">
    <property type="entry name" value="ELECTRON CARRIER/ PROTEIN DISULFIDE OXIDOREDUCTASE"/>
    <property type="match status" value="1"/>
</dbReference>
<evidence type="ECO:0000313" key="3">
    <source>
        <dbReference type="EMBL" id="UPO24828.1"/>
    </source>
</evidence>
<dbReference type="RefSeq" id="WP_248103640.1">
    <property type="nucleotide sequence ID" value="NZ_CP096121.1"/>
</dbReference>
<evidence type="ECO:0000256" key="1">
    <source>
        <dbReference type="SAM" id="SignalP"/>
    </source>
</evidence>
<sequence>MNLILSRLFVGFFGLSVTLSFANVDHQAFDQLLKKNVLSLKGGQVTQVKYDQLKLSTEHQQLRSYLKRIEQIRKSEFDAWSKAEQMTFLINAYNAWTIELILSKYPDLSSIRDLGSLIQTPWKKKFIPLLDKKYSLDEIEDQLRKYNDPRIHFAVNCASIGCPALRPEAYQSSKLDQQLEQATYLFLSDKKRNYIENDTIYISSIFKWYKKDFELGWKQTHSVSQFLSMYPKALSLNSVQTNALKQQKIKIKYLEYDWRLNKTP</sequence>
<evidence type="ECO:0000259" key="2">
    <source>
        <dbReference type="Pfam" id="PF04784"/>
    </source>
</evidence>
<geneLocation type="plasmid" evidence="3 4">
    <name>pJNE5-X3_NDM-1</name>
</geneLocation>
<dbReference type="PANTHER" id="PTHR46361:SF3">
    <property type="entry name" value="ELECTRON CARRIER_ PROTEIN DISULFIDE OXIDOREDUCTASE"/>
    <property type="match status" value="1"/>
</dbReference>
<gene>
    <name evidence="3" type="ORF">MZO21_13490</name>
</gene>
<dbReference type="Proteomes" id="UP000831422">
    <property type="component" value="Plasmid pJNE5-X3_NDM-1"/>
</dbReference>
<feature type="domain" description="DUF547" evidence="2">
    <location>
        <begin position="78"/>
        <end position="187"/>
    </location>
</feature>
<keyword evidence="4" id="KW-1185">Reference proteome</keyword>
<proteinExistence type="predicted"/>
<reference evidence="3 4" key="1">
    <citation type="submission" date="2022-04" db="EMBL/GenBank/DDBJ databases">
        <title>Occurrence of NDM-1-producing Shewanella putrefaciens and Acinetobacter portensis in a dairy farm from China.</title>
        <authorList>
            <person name="Li R."/>
            <person name="Zhang L."/>
        </authorList>
    </citation>
    <scope>NUCLEOTIDE SEQUENCE [LARGE SCALE GENOMIC DNA]</scope>
    <source>
        <strain evidence="3 4">JNE5</strain>
        <plasmid evidence="3 4">pJNE5-X3_NDM-1</plasmid>
    </source>
</reference>
<dbReference type="EMBL" id="CP096121">
    <property type="protein sequence ID" value="UPO24828.1"/>
    <property type="molecule type" value="Genomic_DNA"/>
</dbReference>
<dbReference type="Pfam" id="PF04784">
    <property type="entry name" value="DUF547"/>
    <property type="match status" value="1"/>
</dbReference>
<feature type="chain" id="PRO_5045857645" evidence="1">
    <location>
        <begin position="23"/>
        <end position="264"/>
    </location>
</feature>
<name>A0ABY4K2E1_9GAMM</name>
<feature type="signal peptide" evidence="1">
    <location>
        <begin position="1"/>
        <end position="22"/>
    </location>
</feature>
<keyword evidence="3" id="KW-0614">Plasmid</keyword>
<accession>A0ABY4K2E1</accession>
<dbReference type="InterPro" id="IPR006869">
    <property type="entry name" value="DUF547"/>
</dbReference>
<protein>
    <submittedName>
        <fullName evidence="3">DUF547 domain-containing protein</fullName>
    </submittedName>
</protein>
<organism evidence="3 4">
    <name type="scientific">Acinetobacter portensis</name>
    <dbReference type="NCBI Taxonomy" id="1839785"/>
    <lineage>
        <taxon>Bacteria</taxon>
        <taxon>Pseudomonadati</taxon>
        <taxon>Pseudomonadota</taxon>
        <taxon>Gammaproteobacteria</taxon>
        <taxon>Moraxellales</taxon>
        <taxon>Moraxellaceae</taxon>
        <taxon>Acinetobacter</taxon>
    </lineage>
</organism>